<feature type="active site" description="4-aspartylphosphate intermediate" evidence="7">
    <location>
        <position position="389"/>
    </location>
</feature>
<keyword evidence="8 10" id="KW-0547">Nucleotide-binding</keyword>
<dbReference type="Gene3D" id="2.70.150.10">
    <property type="entry name" value="Calcium-transporting ATPase, cytoplasmic transduction domain A"/>
    <property type="match status" value="1"/>
</dbReference>
<feature type="binding site" evidence="9">
    <location>
        <position position="389"/>
    </location>
    <ligand>
        <name>Mg(2+)</name>
        <dbReference type="ChEBI" id="CHEBI:18420"/>
    </ligand>
</feature>
<dbReference type="SUPFAM" id="SSF56784">
    <property type="entry name" value="HAD-like"/>
    <property type="match status" value="1"/>
</dbReference>
<evidence type="ECO:0000256" key="7">
    <source>
        <dbReference type="PIRSR" id="PIRSR606539-1"/>
    </source>
</evidence>
<dbReference type="InterPro" id="IPR008250">
    <property type="entry name" value="ATPase_P-typ_transduc_dom_A_sf"/>
</dbReference>
<dbReference type="SFLD" id="SFLDS00003">
    <property type="entry name" value="Haloacid_Dehalogenase"/>
    <property type="match status" value="1"/>
</dbReference>
<evidence type="ECO:0000256" key="6">
    <source>
        <dbReference type="ARBA" id="ARBA00034036"/>
    </source>
</evidence>
<dbReference type="InterPro" id="IPR023298">
    <property type="entry name" value="ATPase_P-typ_TM_dom_sf"/>
</dbReference>
<proteinExistence type="inferred from homology"/>
<keyword evidence="3 10" id="KW-1278">Translocase</keyword>
<feature type="binding site" evidence="8">
    <location>
        <position position="649"/>
    </location>
    <ligand>
        <name>ATP</name>
        <dbReference type="ChEBI" id="CHEBI:30616"/>
    </ligand>
</feature>
<dbReference type="InterPro" id="IPR044492">
    <property type="entry name" value="P_typ_ATPase_HD_dom"/>
</dbReference>
<comment type="cofactor">
    <cofactor evidence="9">
        <name>Mg(2+)</name>
        <dbReference type="ChEBI" id="CHEBI:18420"/>
    </cofactor>
</comment>
<dbReference type="Gene3D" id="3.40.50.1000">
    <property type="entry name" value="HAD superfamily/HAD-like"/>
    <property type="match status" value="1"/>
</dbReference>
<dbReference type="EMBL" id="KN549262">
    <property type="protein sequence ID" value="KHJ98898.1"/>
    <property type="molecule type" value="Genomic_DNA"/>
</dbReference>
<dbReference type="Pfam" id="PF16209">
    <property type="entry name" value="PhoLip_ATPase_N"/>
    <property type="match status" value="1"/>
</dbReference>
<dbReference type="GO" id="GO:0005886">
    <property type="term" value="C:plasma membrane"/>
    <property type="evidence" value="ECO:0007669"/>
    <property type="project" value="TreeGrafter"/>
</dbReference>
<evidence type="ECO:0000256" key="8">
    <source>
        <dbReference type="PIRSR" id="PIRSR606539-2"/>
    </source>
</evidence>
<evidence type="ECO:0000256" key="9">
    <source>
        <dbReference type="PIRSR" id="PIRSR606539-3"/>
    </source>
</evidence>
<dbReference type="Pfam" id="PF00702">
    <property type="entry name" value="Hydrolase"/>
    <property type="match status" value="1"/>
</dbReference>
<dbReference type="InterPro" id="IPR036412">
    <property type="entry name" value="HAD-like_sf"/>
</dbReference>
<dbReference type="InterPro" id="IPR006539">
    <property type="entry name" value="P-type_ATPase_IV"/>
</dbReference>
<feature type="transmembrane region" description="Helical" evidence="10">
    <location>
        <begin position="304"/>
        <end position="322"/>
    </location>
</feature>
<dbReference type="InterPro" id="IPR032631">
    <property type="entry name" value="P-type_ATPase_N"/>
</dbReference>
<feature type="transmembrane region" description="Helical" evidence="10">
    <location>
        <begin position="76"/>
        <end position="94"/>
    </location>
</feature>
<dbReference type="GO" id="GO:0005802">
    <property type="term" value="C:trans-Golgi network"/>
    <property type="evidence" value="ECO:0007669"/>
    <property type="project" value="TreeGrafter"/>
</dbReference>
<dbReference type="SUPFAM" id="SSF81665">
    <property type="entry name" value="Calcium ATPase, transmembrane domain M"/>
    <property type="match status" value="1"/>
</dbReference>
<feature type="binding site" evidence="9">
    <location>
        <position position="391"/>
    </location>
    <ligand>
        <name>Mg(2+)</name>
        <dbReference type="ChEBI" id="CHEBI:18420"/>
    </ligand>
</feature>
<feature type="binding site" evidence="8">
    <location>
        <position position="391"/>
    </location>
    <ligand>
        <name>ATP</name>
        <dbReference type="ChEBI" id="CHEBI:30616"/>
    </ligand>
</feature>
<sequence>MGTDVCLDVLQQRTASLQSTVTVPSIKKHRDWECCRMLFGRRRQLHSRTVRIGYGPVGGDGAAFAPNKVLFQQFKFFLNLYFLLMACSQFIPAIQIGAPITYWGPLGFVLTITLIREALDDFVRFLRDKELNGEKYERLTRDGTRVEVNSSDIEVGDVIIIEKDRRVPADVVLLRTTEKSGACFIRTDQLDGETDWKLRIAVPFTQHTNNEAEIMEINCEIYAEKPQKDIHAFVGTIKVTTEDQVQDGSLNVENVLWANTVLASGTAVGIVVYTGRETRSVMNTTLPESKVGLLDLEVNNLTKLLFVFVMVLASVMVIMKGIDANWYRYLMRFVLLFSYIIPISLRVNLDMAKLFYAWQIGRDKQIPETVVRSSTIPEELGRISFLLSDKTGTLTKNEMHFKKIHLGTVAFSSDAFEEVAHHVASAYSGRLARHSFSAKLQTAVEAIALCHNVTPIVENGTVSYQAASPDEVALVKWTETVGVRLAQRDLHSIQLQLGIGQTKVFQILHIFPFTSETKRMGIIVKDETTDEISLLMKGADTVMAGMVQYNDWLEEECSNMAREGLRTLVVAKRSLSAAELEAFDRAYHTAKMSISDRSQNMQNCVNRMLEKDLQLLCLTGVEDRLQDQVTTSLELLRNAGIKIWMLTGDKLETAICIAKSSGLFSRTDNVHVAELVCGCTAVVCCRCSPEQKAQIVQLLRKYRAPLRVAAIGDGGNDVSMIQAAHAGIGIDANEGIQCSTLLFFLRVVAEVVFATRKASVSGS</sequence>
<evidence type="ECO:0000313" key="13">
    <source>
        <dbReference type="EMBL" id="KHJ98898.1"/>
    </source>
</evidence>
<feature type="binding site" evidence="8">
    <location>
        <position position="686"/>
    </location>
    <ligand>
        <name>ATP</name>
        <dbReference type="ChEBI" id="CHEBI:30616"/>
    </ligand>
</feature>
<dbReference type="GO" id="GO:0006890">
    <property type="term" value="P:retrograde vesicle-mediated transport, Golgi to endoplasmic reticulum"/>
    <property type="evidence" value="ECO:0007669"/>
    <property type="project" value="TreeGrafter"/>
</dbReference>
<feature type="binding site" evidence="8">
    <location>
        <position position="389"/>
    </location>
    <ligand>
        <name>ATP</name>
        <dbReference type="ChEBI" id="CHEBI:30616"/>
    </ligand>
</feature>
<feature type="binding site" evidence="9">
    <location>
        <position position="713"/>
    </location>
    <ligand>
        <name>Mg(2+)</name>
        <dbReference type="ChEBI" id="CHEBI:18420"/>
    </ligand>
</feature>
<dbReference type="InterPro" id="IPR023214">
    <property type="entry name" value="HAD_sf"/>
</dbReference>
<comment type="subcellular location">
    <subcellularLocation>
        <location evidence="10">Membrane</location>
        <topology evidence="10">Multi-pass membrane protein</topology>
    </subcellularLocation>
</comment>
<comment type="caution">
    <text evidence="10">Lacks conserved residue(s) required for the propagation of feature annotation.</text>
</comment>
<dbReference type="GO" id="GO:0016887">
    <property type="term" value="F:ATP hydrolysis activity"/>
    <property type="evidence" value="ECO:0007669"/>
    <property type="project" value="InterPro"/>
</dbReference>
<feature type="binding site" evidence="9">
    <location>
        <position position="717"/>
    </location>
    <ligand>
        <name>Mg(2+)</name>
        <dbReference type="ChEBI" id="CHEBI:18420"/>
    </ligand>
</feature>
<evidence type="ECO:0000256" key="1">
    <source>
        <dbReference type="ARBA" id="ARBA00008109"/>
    </source>
</evidence>
<dbReference type="PANTHER" id="PTHR24092:SF5">
    <property type="entry name" value="PHOSPHOLIPID-TRANSPORTING ATPASE"/>
    <property type="match status" value="1"/>
</dbReference>
<dbReference type="GO" id="GO:0005768">
    <property type="term" value="C:endosome"/>
    <property type="evidence" value="ECO:0007669"/>
    <property type="project" value="TreeGrafter"/>
</dbReference>
<organism evidence="13 14">
    <name type="scientific">Oesophagostomum dentatum</name>
    <name type="common">Nodular worm</name>
    <dbReference type="NCBI Taxonomy" id="61180"/>
    <lineage>
        <taxon>Eukaryota</taxon>
        <taxon>Metazoa</taxon>
        <taxon>Ecdysozoa</taxon>
        <taxon>Nematoda</taxon>
        <taxon>Chromadorea</taxon>
        <taxon>Rhabditida</taxon>
        <taxon>Rhabditina</taxon>
        <taxon>Rhabditomorpha</taxon>
        <taxon>Strongyloidea</taxon>
        <taxon>Strongylidae</taxon>
        <taxon>Oesophagostomum</taxon>
    </lineage>
</organism>
<dbReference type="SUPFAM" id="SSF81653">
    <property type="entry name" value="Calcium ATPase, transduction domain A"/>
    <property type="match status" value="1"/>
</dbReference>
<dbReference type="GO" id="GO:0006897">
    <property type="term" value="P:endocytosis"/>
    <property type="evidence" value="ECO:0007669"/>
    <property type="project" value="TreeGrafter"/>
</dbReference>
<protein>
    <recommendedName>
        <fullName evidence="10">Phospholipid-transporting ATPase</fullName>
        <ecNumber evidence="10">7.6.2.1</ecNumber>
    </recommendedName>
</protein>
<evidence type="ECO:0000259" key="12">
    <source>
        <dbReference type="Pfam" id="PF16209"/>
    </source>
</evidence>
<feature type="binding site" evidence="8">
    <location>
        <position position="513"/>
    </location>
    <ligand>
        <name>ATP</name>
        <dbReference type="ChEBI" id="CHEBI:30616"/>
    </ligand>
</feature>
<dbReference type="PRINTS" id="PR00119">
    <property type="entry name" value="CATATPASE"/>
</dbReference>
<feature type="binding site" evidence="8">
    <location>
        <position position="717"/>
    </location>
    <ligand>
        <name>ATP</name>
        <dbReference type="ChEBI" id="CHEBI:30616"/>
    </ligand>
</feature>
<dbReference type="AlphaFoldDB" id="A0A0B1TMV4"/>
<keyword evidence="9" id="KW-0479">Metal-binding</keyword>
<evidence type="ECO:0000256" key="3">
    <source>
        <dbReference type="ARBA" id="ARBA00022967"/>
    </source>
</evidence>
<dbReference type="EC" id="7.6.2.1" evidence="10"/>
<dbReference type="GO" id="GO:0045332">
    <property type="term" value="P:phospholipid translocation"/>
    <property type="evidence" value="ECO:0007669"/>
    <property type="project" value="TreeGrafter"/>
</dbReference>
<dbReference type="Proteomes" id="UP000053660">
    <property type="component" value="Unassembled WGS sequence"/>
</dbReference>
<comment type="similarity">
    <text evidence="1 10">Belongs to the cation transport ATPase (P-type) (TC 3.A.3) family. Type IV subfamily.</text>
</comment>
<dbReference type="Gene3D" id="3.40.1110.10">
    <property type="entry name" value="Calcium-transporting ATPase, cytoplasmic domain N"/>
    <property type="match status" value="1"/>
</dbReference>
<dbReference type="NCBIfam" id="TIGR01652">
    <property type="entry name" value="ATPase-Plipid"/>
    <property type="match status" value="1"/>
</dbReference>
<feature type="domain" description="P-type ATPase N-terminal" evidence="12">
    <location>
        <begin position="68"/>
        <end position="103"/>
    </location>
</feature>
<dbReference type="SFLD" id="SFLDG00002">
    <property type="entry name" value="C1.7:_P-type_atpase_like"/>
    <property type="match status" value="1"/>
</dbReference>
<dbReference type="InterPro" id="IPR018303">
    <property type="entry name" value="ATPase_P-typ_P_site"/>
</dbReference>
<dbReference type="GO" id="GO:0005524">
    <property type="term" value="F:ATP binding"/>
    <property type="evidence" value="ECO:0007669"/>
    <property type="project" value="UniProtKB-UniRule"/>
</dbReference>
<keyword evidence="4 10" id="KW-1133">Transmembrane helix</keyword>
<evidence type="ECO:0000256" key="10">
    <source>
        <dbReference type="RuleBase" id="RU362033"/>
    </source>
</evidence>
<feature type="domain" description="P-type ATPase A" evidence="11">
    <location>
        <begin position="138"/>
        <end position="279"/>
    </location>
</feature>
<evidence type="ECO:0000256" key="5">
    <source>
        <dbReference type="ARBA" id="ARBA00023136"/>
    </source>
</evidence>
<dbReference type="FunFam" id="3.40.1110.10:FF:000117">
    <property type="entry name" value="Phospholipid-transporting ATPase"/>
    <property type="match status" value="1"/>
</dbReference>
<comment type="catalytic activity">
    <reaction evidence="6 10">
        <text>ATP + H2O + phospholipidSide 1 = ADP + phosphate + phospholipidSide 2.</text>
        <dbReference type="EC" id="7.6.2.1"/>
    </reaction>
</comment>
<reference evidence="13 14" key="1">
    <citation type="submission" date="2014-03" db="EMBL/GenBank/DDBJ databases">
        <title>Draft genome of the hookworm Oesophagostomum dentatum.</title>
        <authorList>
            <person name="Mitreva M."/>
        </authorList>
    </citation>
    <scope>NUCLEOTIDE SEQUENCE [LARGE SCALE GENOMIC DNA]</scope>
    <source>
        <strain evidence="13 14">OD-Hann</strain>
    </source>
</reference>
<feature type="transmembrane region" description="Helical" evidence="10">
    <location>
        <begin position="100"/>
        <end position="119"/>
    </location>
</feature>
<evidence type="ECO:0000259" key="11">
    <source>
        <dbReference type="Pfam" id="PF00122"/>
    </source>
</evidence>
<feature type="binding site" evidence="8">
    <location>
        <position position="716"/>
    </location>
    <ligand>
        <name>ATP</name>
        <dbReference type="ChEBI" id="CHEBI:30616"/>
    </ligand>
</feature>
<dbReference type="PANTHER" id="PTHR24092">
    <property type="entry name" value="PROBABLE PHOSPHOLIPID-TRANSPORTING ATPASE"/>
    <property type="match status" value="1"/>
</dbReference>
<dbReference type="OrthoDB" id="377733at2759"/>
<keyword evidence="8 10" id="KW-0067">ATP-binding</keyword>
<dbReference type="SFLD" id="SFLDF00027">
    <property type="entry name" value="p-type_atpase"/>
    <property type="match status" value="1"/>
</dbReference>
<feature type="binding site" evidence="8">
    <location>
        <position position="471"/>
    </location>
    <ligand>
        <name>ATP</name>
        <dbReference type="ChEBI" id="CHEBI:30616"/>
    </ligand>
</feature>
<dbReference type="Pfam" id="PF00122">
    <property type="entry name" value="E1-E2_ATPase"/>
    <property type="match status" value="1"/>
</dbReference>
<dbReference type="InterPro" id="IPR023299">
    <property type="entry name" value="ATPase_P-typ_cyto_dom_N"/>
</dbReference>
<dbReference type="SUPFAM" id="SSF81660">
    <property type="entry name" value="Metal cation-transporting ATPase, ATP-binding domain N"/>
    <property type="match status" value="1"/>
</dbReference>
<dbReference type="InterPro" id="IPR001757">
    <property type="entry name" value="P_typ_ATPase"/>
</dbReference>
<evidence type="ECO:0000313" key="14">
    <source>
        <dbReference type="Proteomes" id="UP000053660"/>
    </source>
</evidence>
<feature type="binding site" evidence="8">
    <location>
        <position position="537"/>
    </location>
    <ligand>
        <name>ATP</name>
        <dbReference type="ChEBI" id="CHEBI:30616"/>
    </ligand>
</feature>
<keyword evidence="9 10" id="KW-0460">Magnesium</keyword>
<keyword evidence="14" id="KW-1185">Reference proteome</keyword>
<gene>
    <name evidence="13" type="ORF">OESDEN_01107</name>
</gene>
<dbReference type="InterPro" id="IPR059000">
    <property type="entry name" value="ATPase_P-type_domA"/>
</dbReference>
<keyword evidence="2 10" id="KW-0812">Transmembrane</keyword>
<evidence type="ECO:0000256" key="2">
    <source>
        <dbReference type="ARBA" id="ARBA00022692"/>
    </source>
</evidence>
<keyword evidence="5 10" id="KW-0472">Membrane</keyword>
<feature type="binding site" evidence="8">
    <location>
        <position position="566"/>
    </location>
    <ligand>
        <name>ATP</name>
        <dbReference type="ChEBI" id="CHEBI:30616"/>
    </ligand>
</feature>
<feature type="binding site" evidence="8">
    <location>
        <position position="648"/>
    </location>
    <ligand>
        <name>ATP</name>
        <dbReference type="ChEBI" id="CHEBI:30616"/>
    </ligand>
</feature>
<dbReference type="GO" id="GO:0140326">
    <property type="term" value="F:ATPase-coupled intramembrane lipid transporter activity"/>
    <property type="evidence" value="ECO:0007669"/>
    <property type="project" value="UniProtKB-EC"/>
</dbReference>
<dbReference type="GO" id="GO:0000287">
    <property type="term" value="F:magnesium ion binding"/>
    <property type="evidence" value="ECO:0007669"/>
    <property type="project" value="UniProtKB-UniRule"/>
</dbReference>
<dbReference type="NCBIfam" id="TIGR01494">
    <property type="entry name" value="ATPase_P-type"/>
    <property type="match status" value="4"/>
</dbReference>
<feature type="binding site" evidence="8">
    <location>
        <position position="692"/>
    </location>
    <ligand>
        <name>ATP</name>
        <dbReference type="ChEBI" id="CHEBI:30616"/>
    </ligand>
</feature>
<feature type="binding site" evidence="8">
    <location>
        <position position="647"/>
    </location>
    <ligand>
        <name>ATP</name>
        <dbReference type="ChEBI" id="CHEBI:30616"/>
    </ligand>
</feature>
<dbReference type="PROSITE" id="PS00154">
    <property type="entry name" value="ATPASE_E1_E2"/>
    <property type="match status" value="1"/>
</dbReference>
<feature type="binding site" evidence="8">
    <location>
        <position position="390"/>
    </location>
    <ligand>
        <name>ATP</name>
        <dbReference type="ChEBI" id="CHEBI:30616"/>
    </ligand>
</feature>
<accession>A0A0B1TMV4</accession>
<evidence type="ECO:0000256" key="4">
    <source>
        <dbReference type="ARBA" id="ARBA00022989"/>
    </source>
</evidence>
<name>A0A0B1TMV4_OESDE</name>